<dbReference type="InterPro" id="IPR025698">
    <property type="entry name" value="2TM_dom"/>
</dbReference>
<reference evidence="3 4" key="1">
    <citation type="submission" date="2017-10" db="EMBL/GenBank/DDBJ databases">
        <title>The draft genome sequence of Lewinella nigricans NBRC 102662.</title>
        <authorList>
            <person name="Wang K."/>
        </authorList>
    </citation>
    <scope>NUCLEOTIDE SEQUENCE [LARGE SCALE GENOMIC DNA]</scope>
    <source>
        <strain evidence="3 4">NBRC 102662</strain>
    </source>
</reference>
<protein>
    <recommendedName>
        <fullName evidence="2">2TM domain-containing protein</fullName>
    </recommendedName>
</protein>
<gene>
    <name evidence="3" type="ORF">CRP01_33480</name>
</gene>
<dbReference type="OrthoDB" id="8965954at2"/>
<keyword evidence="1" id="KW-0812">Transmembrane</keyword>
<evidence type="ECO:0000313" key="4">
    <source>
        <dbReference type="Proteomes" id="UP000223913"/>
    </source>
</evidence>
<keyword evidence="4" id="KW-1185">Reference proteome</keyword>
<evidence type="ECO:0000256" key="1">
    <source>
        <dbReference type="SAM" id="Phobius"/>
    </source>
</evidence>
<organism evidence="3 4">
    <name type="scientific">Flavilitoribacter nigricans (strain ATCC 23147 / DSM 23189 / NBRC 102662 / NCIMB 1420 / SS-2)</name>
    <name type="common">Lewinella nigricans</name>
    <dbReference type="NCBI Taxonomy" id="1122177"/>
    <lineage>
        <taxon>Bacteria</taxon>
        <taxon>Pseudomonadati</taxon>
        <taxon>Bacteroidota</taxon>
        <taxon>Saprospiria</taxon>
        <taxon>Saprospirales</taxon>
        <taxon>Lewinellaceae</taxon>
        <taxon>Flavilitoribacter</taxon>
    </lineage>
</organism>
<dbReference type="Pfam" id="PF13239">
    <property type="entry name" value="2TM"/>
    <property type="match status" value="1"/>
</dbReference>
<dbReference type="EMBL" id="PDUD01000044">
    <property type="protein sequence ID" value="PHN02103.1"/>
    <property type="molecule type" value="Genomic_DNA"/>
</dbReference>
<sequence>MKTSMMENKRAQAKAKVEFRMHVFTFVAVIVLLAIINLITSPDHLWFIWPMFGWGIGIVVHAITVYFFSGETSLKERMIENEMNKHDV</sequence>
<feature type="transmembrane region" description="Helical" evidence="1">
    <location>
        <begin position="21"/>
        <end position="40"/>
    </location>
</feature>
<keyword evidence="1" id="KW-1133">Transmembrane helix</keyword>
<feature type="domain" description="2TM" evidence="2">
    <location>
        <begin position="9"/>
        <end position="84"/>
    </location>
</feature>
<dbReference type="AlphaFoldDB" id="A0A2D0N2Y3"/>
<name>A0A2D0N2Y3_FLAN2</name>
<proteinExistence type="predicted"/>
<accession>A0A2D0N2Y3</accession>
<comment type="caution">
    <text evidence="3">The sequence shown here is derived from an EMBL/GenBank/DDBJ whole genome shotgun (WGS) entry which is preliminary data.</text>
</comment>
<evidence type="ECO:0000313" key="3">
    <source>
        <dbReference type="EMBL" id="PHN02103.1"/>
    </source>
</evidence>
<feature type="transmembrane region" description="Helical" evidence="1">
    <location>
        <begin position="46"/>
        <end position="68"/>
    </location>
</feature>
<dbReference type="Proteomes" id="UP000223913">
    <property type="component" value="Unassembled WGS sequence"/>
</dbReference>
<keyword evidence="1" id="KW-0472">Membrane</keyword>
<dbReference type="RefSeq" id="WP_099154442.1">
    <property type="nucleotide sequence ID" value="NZ_PDUD01000044.1"/>
</dbReference>
<evidence type="ECO:0000259" key="2">
    <source>
        <dbReference type="Pfam" id="PF13239"/>
    </source>
</evidence>